<keyword evidence="6" id="KW-1185">Reference proteome</keyword>
<proteinExistence type="predicted"/>
<keyword evidence="4" id="KW-0732">Signal</keyword>
<evidence type="ECO:0000256" key="4">
    <source>
        <dbReference type="SAM" id="SignalP"/>
    </source>
</evidence>
<dbReference type="OrthoDB" id="160987at2759"/>
<dbReference type="InterPro" id="IPR052282">
    <property type="entry name" value="Starch-active_LPMO"/>
</dbReference>
<feature type="compositionally biased region" description="Pro residues" evidence="3">
    <location>
        <begin position="217"/>
        <end position="244"/>
    </location>
</feature>
<feature type="compositionally biased region" description="Low complexity" evidence="3">
    <location>
        <begin position="200"/>
        <end position="216"/>
    </location>
</feature>
<organism evidence="5 6">
    <name type="scientific">Pythium oligandrum</name>
    <name type="common">Mycoparasitic fungus</name>
    <dbReference type="NCBI Taxonomy" id="41045"/>
    <lineage>
        <taxon>Eukaryota</taxon>
        <taxon>Sar</taxon>
        <taxon>Stramenopiles</taxon>
        <taxon>Oomycota</taxon>
        <taxon>Peronosporomycetes</taxon>
        <taxon>Pythiales</taxon>
        <taxon>Pythiaceae</taxon>
        <taxon>Pythium</taxon>
    </lineage>
</organism>
<dbReference type="PANTHER" id="PTHR36575">
    <property type="entry name" value="BINDING PROTEIN, PUTATIVE (AFU_ORTHOLOGUE AFUA_1G14430)-RELATED"/>
    <property type="match status" value="1"/>
</dbReference>
<reference evidence="5" key="1">
    <citation type="submission" date="2019-03" db="EMBL/GenBank/DDBJ databases">
        <title>Long read genome sequence of the mycoparasitic Pythium oligandrum ATCC 38472 isolated from sugarbeet rhizosphere.</title>
        <authorList>
            <person name="Gaulin E."/>
        </authorList>
    </citation>
    <scope>NUCLEOTIDE SEQUENCE</scope>
    <source>
        <strain evidence="5">ATCC 38472_TT</strain>
    </source>
</reference>
<protein>
    <submittedName>
        <fullName evidence="5">Uncharacterized protein</fullName>
    </submittedName>
</protein>
<dbReference type="AlphaFoldDB" id="A0A8K1FDM1"/>
<evidence type="ECO:0000313" key="5">
    <source>
        <dbReference type="EMBL" id="TMW57059.1"/>
    </source>
</evidence>
<feature type="compositionally biased region" description="Basic residues" evidence="3">
    <location>
        <begin position="254"/>
        <end position="264"/>
    </location>
</feature>
<feature type="chain" id="PRO_5035458674" evidence="4">
    <location>
        <begin position="20"/>
        <end position="277"/>
    </location>
</feature>
<keyword evidence="2" id="KW-0186">Copper</keyword>
<feature type="compositionally biased region" description="Acidic residues" evidence="3">
    <location>
        <begin position="268"/>
        <end position="277"/>
    </location>
</feature>
<gene>
    <name evidence="5" type="ORF">Poli38472_002984</name>
</gene>
<dbReference type="PANTHER" id="PTHR36575:SF2">
    <property type="entry name" value="CHITIN-BINDING TYPE-4 DOMAIN-CONTAINING PROTEIN-RELATED"/>
    <property type="match status" value="1"/>
</dbReference>
<dbReference type="Proteomes" id="UP000794436">
    <property type="component" value="Unassembled WGS sequence"/>
</dbReference>
<comment type="cofactor">
    <cofactor evidence="1">
        <name>Cu(2+)</name>
        <dbReference type="ChEBI" id="CHEBI:29036"/>
    </cofactor>
</comment>
<evidence type="ECO:0000256" key="2">
    <source>
        <dbReference type="ARBA" id="ARBA00023008"/>
    </source>
</evidence>
<evidence type="ECO:0000256" key="3">
    <source>
        <dbReference type="SAM" id="MobiDB-lite"/>
    </source>
</evidence>
<sequence length="277" mass="29552">MKTPATIACAAVLAVSVDAHGYLIEPAPVFNGPKKTDYVDKIDSGTLPAPWAGKKFNDNPDANADTFNKAFKELPPADQNIRKMMDPVGPDCGFTKLEMDPVDVSSRKDVTWANPDKPGEPGFIDSHTGPCEIWIDDTMVMHEDNCARKFKGHPASIPVDFSKCSGTCNLRFYWLALHEPMWQVYKNCVKIKNGAGGGSAPAPVTSTAPAPTTGTAPAPPTGTTPAPPTGTAPAPPTGTAPAPVPASGGQPSKAKCRAKARRRALRDYDEDEYNYEE</sequence>
<feature type="signal peptide" evidence="4">
    <location>
        <begin position="1"/>
        <end position="19"/>
    </location>
</feature>
<evidence type="ECO:0000256" key="1">
    <source>
        <dbReference type="ARBA" id="ARBA00001973"/>
    </source>
</evidence>
<evidence type="ECO:0000313" key="6">
    <source>
        <dbReference type="Proteomes" id="UP000794436"/>
    </source>
</evidence>
<comment type="caution">
    <text evidence="5">The sequence shown here is derived from an EMBL/GenBank/DDBJ whole genome shotgun (WGS) entry which is preliminary data.</text>
</comment>
<dbReference type="EMBL" id="SPLM01000144">
    <property type="protein sequence ID" value="TMW57059.1"/>
    <property type="molecule type" value="Genomic_DNA"/>
</dbReference>
<name>A0A8K1FDM1_PYTOL</name>
<feature type="region of interest" description="Disordered" evidence="3">
    <location>
        <begin position="196"/>
        <end position="277"/>
    </location>
</feature>
<accession>A0A8K1FDM1</accession>